<name>A0A381NL57_9ZZZZ</name>
<keyword evidence="6 7" id="KW-0472">Membrane</keyword>
<feature type="transmembrane region" description="Helical" evidence="7">
    <location>
        <begin position="95"/>
        <end position="118"/>
    </location>
</feature>
<keyword evidence="2" id="KW-0813">Transport</keyword>
<dbReference type="Gene3D" id="1.10.3720.10">
    <property type="entry name" value="MetI-like"/>
    <property type="match status" value="1"/>
</dbReference>
<proteinExistence type="predicted"/>
<evidence type="ECO:0000256" key="6">
    <source>
        <dbReference type="ARBA" id="ARBA00023136"/>
    </source>
</evidence>
<feature type="transmembrane region" description="Helical" evidence="7">
    <location>
        <begin position="12"/>
        <end position="30"/>
    </location>
</feature>
<comment type="subcellular location">
    <subcellularLocation>
        <location evidence="1">Cell membrane</location>
        <topology evidence="1">Multi-pass membrane protein</topology>
    </subcellularLocation>
</comment>
<feature type="transmembrane region" description="Helical" evidence="7">
    <location>
        <begin position="177"/>
        <end position="206"/>
    </location>
</feature>
<evidence type="ECO:0000256" key="1">
    <source>
        <dbReference type="ARBA" id="ARBA00004651"/>
    </source>
</evidence>
<evidence type="ECO:0000256" key="2">
    <source>
        <dbReference type="ARBA" id="ARBA00022448"/>
    </source>
</evidence>
<dbReference type="Pfam" id="PF00528">
    <property type="entry name" value="BPD_transp_1"/>
    <property type="match status" value="1"/>
</dbReference>
<dbReference type="GO" id="GO:0055085">
    <property type="term" value="P:transmembrane transport"/>
    <property type="evidence" value="ECO:0007669"/>
    <property type="project" value="InterPro"/>
</dbReference>
<dbReference type="PANTHER" id="PTHR43163">
    <property type="entry name" value="DIPEPTIDE TRANSPORT SYSTEM PERMEASE PROTEIN DPPB-RELATED"/>
    <property type="match status" value="1"/>
</dbReference>
<dbReference type="InterPro" id="IPR045621">
    <property type="entry name" value="BPD_transp_1_N"/>
</dbReference>
<keyword evidence="3" id="KW-1003">Cell membrane</keyword>
<accession>A0A381NL57</accession>
<evidence type="ECO:0000256" key="7">
    <source>
        <dbReference type="SAM" id="Phobius"/>
    </source>
</evidence>
<evidence type="ECO:0000259" key="8">
    <source>
        <dbReference type="PROSITE" id="PS50928"/>
    </source>
</evidence>
<dbReference type="EMBL" id="UINC01000439">
    <property type="protein sequence ID" value="SUZ55311.1"/>
    <property type="molecule type" value="Genomic_DNA"/>
</dbReference>
<dbReference type="PANTHER" id="PTHR43163:SF9">
    <property type="entry name" value="ABC TRANSPORTER PERMEASE PROTEIN"/>
    <property type="match status" value="1"/>
</dbReference>
<dbReference type="AlphaFoldDB" id="A0A381NL57"/>
<feature type="domain" description="ABC transmembrane type-1" evidence="8">
    <location>
        <begin position="95"/>
        <end position="306"/>
    </location>
</feature>
<reference evidence="9" key="1">
    <citation type="submission" date="2018-05" db="EMBL/GenBank/DDBJ databases">
        <authorList>
            <person name="Lanie J.A."/>
            <person name="Ng W.-L."/>
            <person name="Kazmierczak K.M."/>
            <person name="Andrzejewski T.M."/>
            <person name="Davidsen T.M."/>
            <person name="Wayne K.J."/>
            <person name="Tettelin H."/>
            <person name="Glass J.I."/>
            <person name="Rusch D."/>
            <person name="Podicherti R."/>
            <person name="Tsui H.-C.T."/>
            <person name="Winkler M.E."/>
        </authorList>
    </citation>
    <scope>NUCLEOTIDE SEQUENCE</scope>
</reference>
<protein>
    <recommendedName>
        <fullName evidence="8">ABC transmembrane type-1 domain-containing protein</fullName>
    </recommendedName>
</protein>
<feature type="transmembrane region" description="Helical" evidence="7">
    <location>
        <begin position="285"/>
        <end position="305"/>
    </location>
</feature>
<dbReference type="InterPro" id="IPR000515">
    <property type="entry name" value="MetI-like"/>
</dbReference>
<dbReference type="Pfam" id="PF19300">
    <property type="entry name" value="BPD_transp_1_N"/>
    <property type="match status" value="1"/>
</dbReference>
<dbReference type="SUPFAM" id="SSF161098">
    <property type="entry name" value="MetI-like"/>
    <property type="match status" value="1"/>
</dbReference>
<evidence type="ECO:0000256" key="3">
    <source>
        <dbReference type="ARBA" id="ARBA00022475"/>
    </source>
</evidence>
<gene>
    <name evidence="9" type="ORF">METZ01_LOCUS8165</name>
</gene>
<dbReference type="PROSITE" id="PS50928">
    <property type="entry name" value="ABC_TM1"/>
    <property type="match status" value="1"/>
</dbReference>
<evidence type="ECO:0000256" key="5">
    <source>
        <dbReference type="ARBA" id="ARBA00022989"/>
    </source>
</evidence>
<keyword evidence="4 7" id="KW-0812">Transmembrane</keyword>
<feature type="transmembrane region" description="Helical" evidence="7">
    <location>
        <begin position="130"/>
        <end position="157"/>
    </location>
</feature>
<dbReference type="InterPro" id="IPR035906">
    <property type="entry name" value="MetI-like_sf"/>
</dbReference>
<organism evidence="9">
    <name type="scientific">marine metagenome</name>
    <dbReference type="NCBI Taxonomy" id="408172"/>
    <lineage>
        <taxon>unclassified sequences</taxon>
        <taxon>metagenomes</taxon>
        <taxon>ecological metagenomes</taxon>
    </lineage>
</organism>
<dbReference type="GO" id="GO:0005886">
    <property type="term" value="C:plasma membrane"/>
    <property type="evidence" value="ECO:0007669"/>
    <property type="project" value="UniProtKB-SubCell"/>
</dbReference>
<sequence length="323" mass="36382">MINFLIARIIQIPITLVIILCITFFLIHAAPGDPVASLAGDFVTKEYRDLIIKHYELDKPLTIQALIYFKNIFTGDFGTSYYFKDSVLNVIGSRIIPTLLLVIPSIVISSFLGIYLGYLSARSSTVLSRISIPVTSIIVTSIPTFWLGYLLILFFSIKLNIFPIQGITNPRHSLEGLYYYVDIIFHLFLPLLTMIISQLAQVILLLRQKLIYEISLPYFRTAQSKGLSYRKAIINHSLQNAILPVITVAGNRFSFLITGSILTETVFAWPGLGRLMIQAIEVRDYPLVLGILFILSVIVMVLNLLTDLVYTLIDPRITFKSDG</sequence>
<dbReference type="CDD" id="cd06261">
    <property type="entry name" value="TM_PBP2"/>
    <property type="match status" value="1"/>
</dbReference>
<evidence type="ECO:0000313" key="9">
    <source>
        <dbReference type="EMBL" id="SUZ55311.1"/>
    </source>
</evidence>
<evidence type="ECO:0000256" key="4">
    <source>
        <dbReference type="ARBA" id="ARBA00022692"/>
    </source>
</evidence>
<keyword evidence="5 7" id="KW-1133">Transmembrane helix</keyword>